<proteinExistence type="predicted"/>
<organism evidence="5 6">
    <name type="scientific">Cercospora berteroae</name>
    <dbReference type="NCBI Taxonomy" id="357750"/>
    <lineage>
        <taxon>Eukaryota</taxon>
        <taxon>Fungi</taxon>
        <taxon>Dikarya</taxon>
        <taxon>Ascomycota</taxon>
        <taxon>Pezizomycotina</taxon>
        <taxon>Dothideomycetes</taxon>
        <taxon>Dothideomycetidae</taxon>
        <taxon>Mycosphaerellales</taxon>
        <taxon>Mycosphaerellaceae</taxon>
        <taxon>Cercospora</taxon>
    </lineage>
</organism>
<dbReference type="Pfam" id="PF17107">
    <property type="entry name" value="SesA"/>
    <property type="match status" value="1"/>
</dbReference>
<dbReference type="EMBL" id="PNEN01000524">
    <property type="protein sequence ID" value="PPJ56177.1"/>
    <property type="molecule type" value="Genomic_DNA"/>
</dbReference>
<dbReference type="Gene3D" id="1.25.40.20">
    <property type="entry name" value="Ankyrin repeat-containing domain"/>
    <property type="match status" value="1"/>
</dbReference>
<keyword evidence="1" id="KW-0677">Repeat</keyword>
<gene>
    <name evidence="5" type="ORF">CBER1_09081</name>
</gene>
<feature type="repeat" description="ANK" evidence="2">
    <location>
        <begin position="835"/>
        <end position="858"/>
    </location>
</feature>
<reference evidence="6" key="1">
    <citation type="journal article" date="2017" name="bioRxiv">
        <title>Conservation of a gene cluster reveals novel cercosporin biosynthetic mechanisms and extends production to the genus Colletotrichum.</title>
        <authorList>
            <person name="de Jonge R."/>
            <person name="Ebert M.K."/>
            <person name="Huitt-Roehl C.R."/>
            <person name="Pal P."/>
            <person name="Suttle J.C."/>
            <person name="Spanner R.E."/>
            <person name="Neubauer J.D."/>
            <person name="Jurick W.M.II."/>
            <person name="Stott K.A."/>
            <person name="Secor G.A."/>
            <person name="Thomma B.P.H.J."/>
            <person name="Van de Peer Y."/>
            <person name="Townsend C.A."/>
            <person name="Bolton M.D."/>
        </authorList>
    </citation>
    <scope>NUCLEOTIDE SEQUENCE [LARGE SCALE GENOMIC DNA]</scope>
    <source>
        <strain evidence="6">CBS538.71</strain>
    </source>
</reference>
<evidence type="ECO:0000256" key="2">
    <source>
        <dbReference type="PROSITE-ProRule" id="PRU00023"/>
    </source>
</evidence>
<comment type="caution">
    <text evidence="5">The sequence shown here is derived from an EMBL/GenBank/DDBJ whole genome shotgun (WGS) entry which is preliminary data.</text>
</comment>
<dbReference type="InterPro" id="IPR056884">
    <property type="entry name" value="NPHP3-like_N"/>
</dbReference>
<evidence type="ECO:0000259" key="4">
    <source>
        <dbReference type="Pfam" id="PF24883"/>
    </source>
</evidence>
<feature type="repeat" description="ANK" evidence="2">
    <location>
        <begin position="869"/>
        <end position="893"/>
    </location>
</feature>
<dbReference type="Pfam" id="PF24883">
    <property type="entry name" value="NPHP3_N"/>
    <property type="match status" value="1"/>
</dbReference>
<dbReference type="Proteomes" id="UP000237631">
    <property type="component" value="Unassembled WGS sequence"/>
</dbReference>
<dbReference type="InterPro" id="IPR002110">
    <property type="entry name" value="Ankyrin_rpt"/>
</dbReference>
<dbReference type="OrthoDB" id="195446at2759"/>
<evidence type="ECO:0000256" key="1">
    <source>
        <dbReference type="ARBA" id="ARBA00022737"/>
    </source>
</evidence>
<keyword evidence="6" id="KW-1185">Reference proteome</keyword>
<dbReference type="SUPFAM" id="SSF52540">
    <property type="entry name" value="P-loop containing nucleoside triphosphate hydrolases"/>
    <property type="match status" value="1"/>
</dbReference>
<dbReference type="Pfam" id="PF12796">
    <property type="entry name" value="Ank_2"/>
    <property type="match status" value="1"/>
</dbReference>
<dbReference type="PROSITE" id="PS50088">
    <property type="entry name" value="ANK_REPEAT"/>
    <property type="match status" value="3"/>
</dbReference>
<evidence type="ECO:0000259" key="3">
    <source>
        <dbReference type="Pfam" id="PF17107"/>
    </source>
</evidence>
<dbReference type="Pfam" id="PF00023">
    <property type="entry name" value="Ank"/>
    <property type="match status" value="1"/>
</dbReference>
<evidence type="ECO:0000313" key="6">
    <source>
        <dbReference type="Proteomes" id="UP000237631"/>
    </source>
</evidence>
<dbReference type="AlphaFoldDB" id="A0A2S6C8W4"/>
<feature type="domain" description="Nephrocystin 3-like N-terminal" evidence="4">
    <location>
        <begin position="231"/>
        <end position="410"/>
    </location>
</feature>
<name>A0A2S6C8W4_9PEZI</name>
<dbReference type="SMART" id="SM00248">
    <property type="entry name" value="ANK"/>
    <property type="match status" value="6"/>
</dbReference>
<sequence>MSGAEVITAVQLIDACVGITRTIIEIGEAARDAKGLPDRLKELFERLPAIEDLLKLARENQDKVPSGDRESVEPVLKQCKSALEELRRLFWKACPEDGEHYSKRIWRGAKVVFFGRKSQLLILLDTILGNLKLLEQKKVYEIGGRLDSLSETIQTLAEDDSPMANNTHNGSGNQNILQGSGNMYNQGGGDHSTFHRHFAAPLTNTSDLCLQSLAFPDMETRGDIDPKTDQICEWISQHAKYLEWNRNGGLLWIKGRPGTGKSTLMEYLRKATPPDAGGDGGGETLVISFFFHRRGHELQKTPLGLFRSLLHQILRRDQDILSHLVNNTSFEARCRAEGEPGKGKRWDWTVPDLQTLFFDCVIRATKASTLRLYIDALDESGEKVARMLMEYLEQLHKRAGLRFEICVSCRPWPDVVHGWRYCIDVVEENAQDIRQLLRERLRKWLASSVEIEDEIASRAAGVFQWAVIVVERVLSLRKADTATILANIRDAPGNLDDIYHEMISNLIRQERKAALRLFRWIAFAKRPLSLTEIRHAAAIEANSGSRSSKIWTTSTHWCDNDEQMREKLTRLSSGLIRIVETNGSTTVHFDHESVQDYVLSRGISFLEETTSGNSAMDIHGRSEWILSSVCFRYLACPDIFRTSHEKPILEVPFATYSTDYCWIHASHAERQGHSIEPILMIGQWPEMKIAYVDHMPGPFTYLKFYSVLGMPHWDPSTGGAGTALHFAAYHGLSSIIKHVIPRLSKETRITGPSEKSADASGSHPLLRGRTPLWYAASRGHVSIVQLLLRARPTEVNTKDDAGVSPIWTAAQQGRYEVVSLLSKKKKVNVESKDKNGQTPLAIGASYGREDIVQLLLENEKVDVEAKDRHGSTPFWLAASNGQENVVRLLLKHGKVNPESRDNLHRSPLYMASFNGHENVVRSLLEHEMVNPQSMNLMGTPHYTWPRHMTAKPSCDCFWRTGGSMLKPEMALGGHRSLGPRV</sequence>
<keyword evidence="2" id="KW-0040">ANK repeat</keyword>
<dbReference type="InterPro" id="IPR036770">
    <property type="entry name" value="Ankyrin_rpt-contain_sf"/>
</dbReference>
<protein>
    <submittedName>
        <fullName evidence="5">Uncharacterized protein</fullName>
    </submittedName>
</protein>
<dbReference type="PROSITE" id="PS50297">
    <property type="entry name" value="ANK_REP_REGION"/>
    <property type="match status" value="3"/>
</dbReference>
<dbReference type="InterPro" id="IPR031352">
    <property type="entry name" value="SesA"/>
</dbReference>
<dbReference type="PANTHER" id="PTHR10039">
    <property type="entry name" value="AMELOGENIN"/>
    <property type="match status" value="1"/>
</dbReference>
<evidence type="ECO:0000313" key="5">
    <source>
        <dbReference type="EMBL" id="PPJ56177.1"/>
    </source>
</evidence>
<feature type="repeat" description="ANK" evidence="2">
    <location>
        <begin position="767"/>
        <end position="789"/>
    </location>
</feature>
<dbReference type="PANTHER" id="PTHR10039:SF5">
    <property type="entry name" value="NACHT DOMAIN-CONTAINING PROTEIN"/>
    <property type="match status" value="1"/>
</dbReference>
<accession>A0A2S6C8W4</accession>
<dbReference type="STRING" id="357750.A0A2S6C8W4"/>
<dbReference type="SUPFAM" id="SSF48403">
    <property type="entry name" value="Ankyrin repeat"/>
    <property type="match status" value="1"/>
</dbReference>
<feature type="domain" description="NACHT-NTPase and P-loop NTPases N-terminal" evidence="3">
    <location>
        <begin position="13"/>
        <end position="134"/>
    </location>
</feature>
<dbReference type="InterPro" id="IPR027417">
    <property type="entry name" value="P-loop_NTPase"/>
</dbReference>